<dbReference type="Pfam" id="PF01520">
    <property type="entry name" value="Amidase_3"/>
    <property type="match status" value="1"/>
</dbReference>
<accession>A6TQX4</accession>
<dbReference type="GO" id="GO:0008745">
    <property type="term" value="F:N-acetylmuramoyl-L-alanine amidase activity"/>
    <property type="evidence" value="ECO:0007669"/>
    <property type="project" value="InterPro"/>
</dbReference>
<dbReference type="OrthoDB" id="9772024at2"/>
<dbReference type="GO" id="GO:0030288">
    <property type="term" value="C:outer membrane-bounded periplasmic space"/>
    <property type="evidence" value="ECO:0007669"/>
    <property type="project" value="TreeGrafter"/>
</dbReference>
<dbReference type="InterPro" id="IPR050695">
    <property type="entry name" value="N-acetylmuramoyl_amidase_3"/>
</dbReference>
<evidence type="ECO:0000259" key="2">
    <source>
        <dbReference type="SMART" id="SM00646"/>
    </source>
</evidence>
<name>A6TQX4_ALKMQ</name>
<dbReference type="RefSeq" id="WP_012063567.1">
    <property type="nucleotide sequence ID" value="NC_009633.1"/>
</dbReference>
<dbReference type="PANTHER" id="PTHR30404">
    <property type="entry name" value="N-ACETYLMURAMOYL-L-ALANINE AMIDASE"/>
    <property type="match status" value="1"/>
</dbReference>
<keyword evidence="4" id="KW-1185">Reference proteome</keyword>
<proteinExistence type="predicted"/>
<dbReference type="Proteomes" id="UP000001572">
    <property type="component" value="Chromosome"/>
</dbReference>
<dbReference type="SMART" id="SM00646">
    <property type="entry name" value="Ami_3"/>
    <property type="match status" value="1"/>
</dbReference>
<dbReference type="EMBL" id="CP000724">
    <property type="protein sequence ID" value="ABR48592.1"/>
    <property type="molecule type" value="Genomic_DNA"/>
</dbReference>
<reference evidence="4" key="1">
    <citation type="journal article" date="2016" name="Genome Announc.">
        <title>Complete genome sequence of Alkaliphilus metalliredigens strain QYMF, an alkaliphilic and metal-reducing bacterium isolated from borax-contaminated leachate ponds.</title>
        <authorList>
            <person name="Hwang C."/>
            <person name="Copeland A."/>
            <person name="Lucas S."/>
            <person name="Lapidus A."/>
            <person name="Barry K."/>
            <person name="Detter J.C."/>
            <person name="Glavina Del Rio T."/>
            <person name="Hammon N."/>
            <person name="Israni S."/>
            <person name="Dalin E."/>
            <person name="Tice H."/>
            <person name="Pitluck S."/>
            <person name="Chertkov O."/>
            <person name="Brettin T."/>
            <person name="Bruce D."/>
            <person name="Han C."/>
            <person name="Schmutz J."/>
            <person name="Larimer F."/>
            <person name="Land M.L."/>
            <person name="Hauser L."/>
            <person name="Kyrpides N."/>
            <person name="Mikhailova N."/>
            <person name="Ye Q."/>
            <person name="Zhou J."/>
            <person name="Richardson P."/>
            <person name="Fields M.W."/>
        </authorList>
    </citation>
    <scope>NUCLEOTIDE SEQUENCE [LARGE SCALE GENOMIC DNA]</scope>
    <source>
        <strain evidence="4">QYMF</strain>
    </source>
</reference>
<dbReference type="STRING" id="293826.Amet_2438"/>
<dbReference type="CDD" id="cd02696">
    <property type="entry name" value="MurNAc-LAA"/>
    <property type="match status" value="1"/>
</dbReference>
<dbReference type="PANTHER" id="PTHR30404:SF0">
    <property type="entry name" value="N-ACETYLMURAMOYL-L-ALANINE AMIDASE AMIC"/>
    <property type="match status" value="1"/>
</dbReference>
<dbReference type="KEGG" id="amt:Amet_2438"/>
<feature type="domain" description="MurNAc-LAA" evidence="2">
    <location>
        <begin position="67"/>
        <end position="179"/>
    </location>
</feature>
<evidence type="ECO:0000313" key="3">
    <source>
        <dbReference type="EMBL" id="ABR48592.1"/>
    </source>
</evidence>
<dbReference type="Gene3D" id="3.40.630.40">
    <property type="entry name" value="Zn-dependent exopeptidases"/>
    <property type="match status" value="1"/>
</dbReference>
<evidence type="ECO:0000313" key="4">
    <source>
        <dbReference type="Proteomes" id="UP000001572"/>
    </source>
</evidence>
<dbReference type="SUPFAM" id="SSF53187">
    <property type="entry name" value="Zn-dependent exopeptidases"/>
    <property type="match status" value="1"/>
</dbReference>
<dbReference type="GO" id="GO:0009253">
    <property type="term" value="P:peptidoglycan catabolic process"/>
    <property type="evidence" value="ECO:0007669"/>
    <property type="project" value="InterPro"/>
</dbReference>
<dbReference type="HOGENOM" id="CLU_014322_9_1_9"/>
<sequence>MKIVIDNGHGLNTPGKRTPILPDGTQIREWQFNFPTAKKLGELLIHNGFDIVYVSDTEEDTPLGTRTTRANEAGADIFVSIHYNAFQGTWGTHGGIETYHYPNSSNGQSLAQEIQRELIQETGLRDRGVKSANFQVLRETAIPAVLCECGFMDNLEEASLMLDEAYQWKCARGIAKGICSYLGVEYQELTENENEDSPQWAIDARAWAIENDISDGSRPKDPATREEVWRMLQKNAERVD</sequence>
<evidence type="ECO:0000256" key="1">
    <source>
        <dbReference type="ARBA" id="ARBA00022801"/>
    </source>
</evidence>
<gene>
    <name evidence="3" type="ordered locus">Amet_2438</name>
</gene>
<keyword evidence="1 3" id="KW-0378">Hydrolase</keyword>
<dbReference type="InterPro" id="IPR002508">
    <property type="entry name" value="MurNAc-LAA_cat"/>
</dbReference>
<organism evidence="3 4">
    <name type="scientific">Alkaliphilus metalliredigens (strain QYMF)</name>
    <dbReference type="NCBI Taxonomy" id="293826"/>
    <lineage>
        <taxon>Bacteria</taxon>
        <taxon>Bacillati</taxon>
        <taxon>Bacillota</taxon>
        <taxon>Clostridia</taxon>
        <taxon>Peptostreptococcales</taxon>
        <taxon>Natronincolaceae</taxon>
        <taxon>Alkaliphilus</taxon>
    </lineage>
</organism>
<protein>
    <submittedName>
        <fullName evidence="3">Cell wall hydrolase/autolysin</fullName>
    </submittedName>
</protein>
<dbReference type="eggNOG" id="COG0860">
    <property type="taxonomic scope" value="Bacteria"/>
</dbReference>
<dbReference type="AlphaFoldDB" id="A6TQX4"/>